<dbReference type="Gene3D" id="3.40.30.10">
    <property type="entry name" value="Glutaredoxin"/>
    <property type="match status" value="1"/>
</dbReference>
<keyword evidence="2" id="KW-1185">Reference proteome</keyword>
<comment type="caution">
    <text evidence="1">The sequence shown here is derived from an EMBL/GenBank/DDBJ whole genome shotgun (WGS) entry which is preliminary data.</text>
</comment>
<protein>
    <submittedName>
        <fullName evidence="1">TlpA family protein disulfide reductase</fullName>
    </submittedName>
</protein>
<dbReference type="AlphaFoldDB" id="A0A432UZQ3"/>
<organism evidence="1 2">
    <name type="scientific">Borborobacter arsenicus</name>
    <dbReference type="NCBI Taxonomy" id="1851146"/>
    <lineage>
        <taxon>Bacteria</taxon>
        <taxon>Pseudomonadati</taxon>
        <taxon>Pseudomonadota</taxon>
        <taxon>Alphaproteobacteria</taxon>
        <taxon>Hyphomicrobiales</taxon>
        <taxon>Phyllobacteriaceae</taxon>
        <taxon>Borborobacter</taxon>
    </lineage>
</organism>
<gene>
    <name evidence="1" type="ORF">EET67_23510</name>
</gene>
<proteinExistence type="predicted"/>
<sequence>MTTGLSCAGTLAADDGSFPTADQVGGEVFPEGLKHGAVFPADIKLVNEKGEEQTLGDVLNGKRTLLVFFISAAPASVEELGKIDKFAADNKGDTQIIFANADTVGVALLGGGSVAIPETVRTINLIKQEKALTQPMFVAPNNVFDANGLSNRLGFRGLPTSYLIAADGKVEKQYVGTREWKPGDI</sequence>
<dbReference type="RefSeq" id="WP_128628693.1">
    <property type="nucleotide sequence ID" value="NZ_RKST01000045.1"/>
</dbReference>
<dbReference type="OrthoDB" id="8561882at2"/>
<accession>A0A432UZQ3</accession>
<dbReference type="SUPFAM" id="SSF52833">
    <property type="entry name" value="Thioredoxin-like"/>
    <property type="match status" value="1"/>
</dbReference>
<evidence type="ECO:0000313" key="2">
    <source>
        <dbReference type="Proteomes" id="UP000281647"/>
    </source>
</evidence>
<name>A0A432UZQ3_9HYPH</name>
<dbReference type="InterPro" id="IPR036249">
    <property type="entry name" value="Thioredoxin-like_sf"/>
</dbReference>
<reference evidence="1 2" key="1">
    <citation type="submission" date="2018-11" db="EMBL/GenBank/DDBJ databases">
        <title>Pseudaminobacter arsenicus sp. nov., an arsenic-resistant bacterium isolated from arsenic-rich aquifers.</title>
        <authorList>
            <person name="Mu Y."/>
        </authorList>
    </citation>
    <scope>NUCLEOTIDE SEQUENCE [LARGE SCALE GENOMIC DNA]</scope>
    <source>
        <strain evidence="1 2">CB3</strain>
    </source>
</reference>
<evidence type="ECO:0000313" key="1">
    <source>
        <dbReference type="EMBL" id="RUM95403.1"/>
    </source>
</evidence>
<dbReference type="EMBL" id="RKST01000045">
    <property type="protein sequence ID" value="RUM95403.1"/>
    <property type="molecule type" value="Genomic_DNA"/>
</dbReference>
<dbReference type="Proteomes" id="UP000281647">
    <property type="component" value="Unassembled WGS sequence"/>
</dbReference>